<dbReference type="PANTHER" id="PTHR47331">
    <property type="entry name" value="PHD-TYPE DOMAIN-CONTAINING PROTEIN"/>
    <property type="match status" value="1"/>
</dbReference>
<dbReference type="EMBL" id="CAXIEN010000489">
    <property type="protein sequence ID" value="CAL1299199.1"/>
    <property type="molecule type" value="Genomic_DNA"/>
</dbReference>
<name>A0AAV2BTM2_9ARAC</name>
<keyword evidence="1" id="KW-0812">Transmembrane</keyword>
<evidence type="ECO:0000313" key="2">
    <source>
        <dbReference type="EMBL" id="CAL1299199.1"/>
    </source>
</evidence>
<keyword evidence="3" id="KW-1185">Reference proteome</keyword>
<dbReference type="Gene3D" id="3.10.10.10">
    <property type="entry name" value="HIV Type 1 Reverse Transcriptase, subunit A, domain 1"/>
    <property type="match status" value="1"/>
</dbReference>
<protein>
    <submittedName>
        <fullName evidence="2">Uncharacterized protein</fullName>
    </submittedName>
</protein>
<reference evidence="2 3" key="1">
    <citation type="submission" date="2024-04" db="EMBL/GenBank/DDBJ databases">
        <authorList>
            <person name="Rising A."/>
            <person name="Reimegard J."/>
            <person name="Sonavane S."/>
            <person name="Akerstrom W."/>
            <person name="Nylinder S."/>
            <person name="Hedman E."/>
            <person name="Kallberg Y."/>
        </authorList>
    </citation>
    <scope>NUCLEOTIDE SEQUENCE [LARGE SCALE GENOMIC DNA]</scope>
</reference>
<feature type="transmembrane region" description="Helical" evidence="1">
    <location>
        <begin position="978"/>
        <end position="998"/>
    </location>
</feature>
<dbReference type="SUPFAM" id="SSF56672">
    <property type="entry name" value="DNA/RNA polymerases"/>
    <property type="match status" value="1"/>
</dbReference>
<evidence type="ECO:0000256" key="1">
    <source>
        <dbReference type="SAM" id="Phobius"/>
    </source>
</evidence>
<dbReference type="InterPro" id="IPR043502">
    <property type="entry name" value="DNA/RNA_pol_sf"/>
</dbReference>
<dbReference type="InterPro" id="IPR008042">
    <property type="entry name" value="Retrotrans_Pao"/>
</dbReference>
<comment type="caution">
    <text evidence="2">The sequence shown here is derived from an EMBL/GenBank/DDBJ whole genome shotgun (WGS) entry which is preliminary data.</text>
</comment>
<dbReference type="Pfam" id="PF05380">
    <property type="entry name" value="Peptidase_A17"/>
    <property type="match status" value="1"/>
</dbReference>
<keyword evidence="1" id="KW-0472">Membrane</keyword>
<dbReference type="InterPro" id="IPR043128">
    <property type="entry name" value="Rev_trsase/Diguanyl_cyclase"/>
</dbReference>
<evidence type="ECO:0000313" key="3">
    <source>
        <dbReference type="Proteomes" id="UP001497382"/>
    </source>
</evidence>
<accession>A0AAV2BTM2</accession>
<organism evidence="2 3">
    <name type="scientific">Larinioides sclopetarius</name>
    <dbReference type="NCBI Taxonomy" id="280406"/>
    <lineage>
        <taxon>Eukaryota</taxon>
        <taxon>Metazoa</taxon>
        <taxon>Ecdysozoa</taxon>
        <taxon>Arthropoda</taxon>
        <taxon>Chelicerata</taxon>
        <taxon>Arachnida</taxon>
        <taxon>Araneae</taxon>
        <taxon>Araneomorphae</taxon>
        <taxon>Entelegynae</taxon>
        <taxon>Araneoidea</taxon>
        <taxon>Araneidae</taxon>
        <taxon>Larinioides</taxon>
    </lineage>
</organism>
<dbReference type="Gene3D" id="3.30.70.270">
    <property type="match status" value="1"/>
</dbReference>
<proteinExistence type="predicted"/>
<dbReference type="AlphaFoldDB" id="A0AAV2BTM2"/>
<dbReference type="Proteomes" id="UP001497382">
    <property type="component" value="Unassembled WGS sequence"/>
</dbReference>
<dbReference type="GO" id="GO:0071897">
    <property type="term" value="P:DNA biosynthetic process"/>
    <property type="evidence" value="ECO:0007669"/>
    <property type="project" value="UniProtKB-ARBA"/>
</dbReference>
<gene>
    <name evidence="2" type="ORF">LARSCL_LOCUS21210</name>
</gene>
<sequence length="1025" mass="117808">MQNDKVLYSEYCEILKGYLDEGIIEKVTSPFVSTNNPVFYLPHQVIIKKESLTTKLRIVFDASAHEVGQFSLNDCLFQEVNLNPNIFDLLTSFRLNKIAVLNDVEKAFPQISLAPGDKDVVRFLVASDKNDFKVYRFNRVIFGVNASPFLLAATIKTHIEKYVEQYPDTIRILDESFYVDDLVAGEDTVESAFDLSKTAAKMMNEAGMNLRITNNADLRKLWDLEHFDHLTFNDLDNQLHRVLGLLWNPQNDYFSLSLKGLLEFIKERKNTKRFLLMAAGRIFYPLGFIPRYILESDHEKFPECEIHTFSDSSIKAYRAVTYIRLKTPHKISVYPVASKSRVAPLKQLTLPCLELMGALLAARLAKEVSRVLDKKIPATSCFWTDSMIVLSWIQGPNSRWKVFVSSRVKEIQSLTNKELWHYCPGRDDPADLLTRGINADSLLNCEKWWNGPSFLHEEDIDFKGESVVLSDNNACHEELKHTERKALTVTLDNNCLNNILSLYINFHKILCVFSYLYRFIDNCRNPSNKRGGSLEISEIQRAETTLVKVSRSTFCSDYPHLCERPRNLFGFCRDQPHFCKGNISALVIPKLGYYAGYSSEVHKIAQQYLFNDTADAPPYLQRNSQRSFDDKKLIIDEDRPKPGFENLNTKTKTCVRRFHDELYEKITWLTACKSENLSLFSDSLIGVYKLRLPESESLYPWDMNQVFLDIHSPFLPVNPLQEGVSIRPGYHYFAEVILHKEQLLPYPYQTDCVDYNITWMKNNRTGPRSQDESSCVDPTIFGNICVHGREKLSSKMSNILFSFFYSACSHLGIPQYLNVCLPYVEAHERCHVGCKPDCLKLYYEYHIVESTQDPSPMEPFKENERYLPAEWRVDPGRSAAEPEVASLSLALMRKVREERAAGDLKDHASFPEELADNQQLCMQHHFICSESCPVESRGPMVISDFNIGVQTLLSTTKTAFPFADFFHLPTLLLENGDLFSYVGGLMGLWLGISVWNLLGMAEKFFRRSIRLKRKLGSHQEYVVQC</sequence>
<dbReference type="PANTHER" id="PTHR47331:SF5">
    <property type="entry name" value="RIBONUCLEASE H"/>
    <property type="match status" value="1"/>
</dbReference>
<keyword evidence="1" id="KW-1133">Transmembrane helix</keyword>